<dbReference type="InterPro" id="IPR039661">
    <property type="entry name" value="ELP3"/>
</dbReference>
<name>E6MFP3_9FIRM</name>
<dbReference type="SFLD" id="SFLDS00029">
    <property type="entry name" value="Radical_SAM"/>
    <property type="match status" value="1"/>
</dbReference>
<dbReference type="GO" id="GO:0051539">
    <property type="term" value="F:4 iron, 4 sulfur cluster binding"/>
    <property type="evidence" value="ECO:0007669"/>
    <property type="project" value="UniProtKB-KW"/>
</dbReference>
<protein>
    <submittedName>
        <fullName evidence="8">Radical SAM protein, TIGR01212 family</fullName>
    </submittedName>
</protein>
<dbReference type="Proteomes" id="UP000004754">
    <property type="component" value="Unassembled WGS sequence"/>
</dbReference>
<dbReference type="SUPFAM" id="SSF102114">
    <property type="entry name" value="Radical SAM enzymes"/>
    <property type="match status" value="1"/>
</dbReference>
<evidence type="ECO:0000256" key="3">
    <source>
        <dbReference type="ARBA" id="ARBA00022691"/>
    </source>
</evidence>
<dbReference type="PANTHER" id="PTHR11135">
    <property type="entry name" value="HISTONE ACETYLTRANSFERASE-RELATED"/>
    <property type="match status" value="1"/>
</dbReference>
<dbReference type="Pfam" id="PF16199">
    <property type="entry name" value="Radical_SAM_C"/>
    <property type="match status" value="1"/>
</dbReference>
<keyword evidence="6" id="KW-0411">Iron-sulfur</keyword>
<keyword evidence="3" id="KW-0949">S-adenosyl-L-methionine</keyword>
<evidence type="ECO:0000259" key="7">
    <source>
        <dbReference type="SMART" id="SM00729"/>
    </source>
</evidence>
<accession>E6MFP3</accession>
<dbReference type="SMART" id="SM00729">
    <property type="entry name" value="Elp3"/>
    <property type="match status" value="1"/>
</dbReference>
<evidence type="ECO:0000256" key="2">
    <source>
        <dbReference type="ARBA" id="ARBA00022485"/>
    </source>
</evidence>
<dbReference type="HOGENOM" id="CLU_060920_0_0_9"/>
<dbReference type="Gene3D" id="3.30.750.200">
    <property type="match status" value="1"/>
</dbReference>
<reference evidence="8 9" key="1">
    <citation type="submission" date="2010-12" db="EMBL/GenBank/DDBJ databases">
        <authorList>
            <person name="Muzny D."/>
            <person name="Qin X."/>
            <person name="Deng J."/>
            <person name="Jiang H."/>
            <person name="Liu Y."/>
            <person name="Qu J."/>
            <person name="Song X.-Z."/>
            <person name="Zhang L."/>
            <person name="Thornton R."/>
            <person name="Coyle M."/>
            <person name="Francisco L."/>
            <person name="Jackson L."/>
            <person name="Javaid M."/>
            <person name="Korchina V."/>
            <person name="Kovar C."/>
            <person name="Mata R."/>
            <person name="Mathew T."/>
            <person name="Ngo R."/>
            <person name="Nguyen L."/>
            <person name="Nguyen N."/>
            <person name="Okwuonu G."/>
            <person name="Ongeri F."/>
            <person name="Pham C."/>
            <person name="Simmons D."/>
            <person name="Wilczek-Boney K."/>
            <person name="Hale W."/>
            <person name="Jakkamsetti A."/>
            <person name="Pham P."/>
            <person name="Ruth R."/>
            <person name="San Lucas F."/>
            <person name="Warren J."/>
            <person name="Zhang J."/>
            <person name="Zhao Z."/>
            <person name="Zhou C."/>
            <person name="Zhu D."/>
            <person name="Lee S."/>
            <person name="Bess C."/>
            <person name="Blankenburg K."/>
            <person name="Forbes L."/>
            <person name="Fu Q."/>
            <person name="Gubbala S."/>
            <person name="Hirani K."/>
            <person name="Jayaseelan J.C."/>
            <person name="Lara F."/>
            <person name="Munidasa M."/>
            <person name="Palculict T."/>
            <person name="Patil S."/>
            <person name="Pu L.-L."/>
            <person name="Saada N."/>
            <person name="Tang L."/>
            <person name="Weissenberger G."/>
            <person name="Zhu Y."/>
            <person name="Hemphill L."/>
            <person name="Shang Y."/>
            <person name="Youmans B."/>
            <person name="Ayvaz T."/>
            <person name="Ross M."/>
            <person name="Santibanez J."/>
            <person name="Aqrawi P."/>
            <person name="Gross S."/>
            <person name="Joshi V."/>
            <person name="Fowler G."/>
            <person name="Nazareth L."/>
            <person name="Reid J."/>
            <person name="Worley K."/>
            <person name="Petrosino J."/>
            <person name="Highlander S."/>
            <person name="Gibbs R."/>
        </authorList>
    </citation>
    <scope>NUCLEOTIDE SEQUENCE [LARGE SCALE GENOMIC DNA]</scope>
    <source>
        <strain evidence="8 9">ATCC 23263</strain>
    </source>
</reference>
<dbReference type="NCBIfam" id="TIGR01212">
    <property type="entry name" value="TIGR01212 family radical SAM protein"/>
    <property type="match status" value="1"/>
</dbReference>
<evidence type="ECO:0000313" key="8">
    <source>
        <dbReference type="EMBL" id="EFV02038.1"/>
    </source>
</evidence>
<feature type="domain" description="Elp3/MiaA/NifB-like radical SAM core" evidence="7">
    <location>
        <begin position="41"/>
        <end position="269"/>
    </location>
</feature>
<dbReference type="STRING" id="887929.HMP0721_0804"/>
<dbReference type="GO" id="GO:0003824">
    <property type="term" value="F:catalytic activity"/>
    <property type="evidence" value="ECO:0007669"/>
    <property type="project" value="InterPro"/>
</dbReference>
<keyword evidence="2" id="KW-0004">4Fe-4S</keyword>
<dbReference type="InterPro" id="IPR007197">
    <property type="entry name" value="rSAM"/>
</dbReference>
<proteinExistence type="predicted"/>
<evidence type="ECO:0000313" key="9">
    <source>
        <dbReference type="Proteomes" id="UP000004754"/>
    </source>
</evidence>
<dbReference type="EMBL" id="AEQN01000014">
    <property type="protein sequence ID" value="EFV02038.1"/>
    <property type="molecule type" value="Genomic_DNA"/>
</dbReference>
<comment type="caution">
    <text evidence="8">The sequence shown here is derived from an EMBL/GenBank/DDBJ whole genome shotgun (WGS) entry which is preliminary data.</text>
</comment>
<keyword evidence="4" id="KW-0479">Metal-binding</keyword>
<keyword evidence="5" id="KW-0408">Iron</keyword>
<organism evidence="8 9">
    <name type="scientific">Pseudoramibacter alactolyticus ATCC 23263</name>
    <dbReference type="NCBI Taxonomy" id="887929"/>
    <lineage>
        <taxon>Bacteria</taxon>
        <taxon>Bacillati</taxon>
        <taxon>Bacillota</taxon>
        <taxon>Clostridia</taxon>
        <taxon>Eubacteriales</taxon>
        <taxon>Eubacteriaceae</taxon>
        <taxon>Pseudoramibacter</taxon>
    </lineage>
</organism>
<comment type="cofactor">
    <cofactor evidence="1">
        <name>[4Fe-4S] cluster</name>
        <dbReference type="ChEBI" id="CHEBI:49883"/>
    </cofactor>
</comment>
<dbReference type="eggNOG" id="COG1242">
    <property type="taxonomic scope" value="Bacteria"/>
</dbReference>
<evidence type="ECO:0000256" key="6">
    <source>
        <dbReference type="ARBA" id="ARBA00023014"/>
    </source>
</evidence>
<evidence type="ECO:0000256" key="1">
    <source>
        <dbReference type="ARBA" id="ARBA00001966"/>
    </source>
</evidence>
<dbReference type="InterPro" id="IPR032432">
    <property type="entry name" value="Radical_SAM_C"/>
</dbReference>
<gene>
    <name evidence="8" type="ORF">HMP0721_0804</name>
</gene>
<dbReference type="PANTHER" id="PTHR11135:SF1">
    <property type="entry name" value="PROTEIN YHCC"/>
    <property type="match status" value="1"/>
</dbReference>
<keyword evidence="9" id="KW-1185">Reference proteome</keyword>
<sequence>MKQKDLKDQSIAIFHSSDQLTELPYYPYSQWLKAHYGEKVYKIPINAAGTCPNRDGKIGYGGCIFCGAFGGGNETLRGSINISEQLEINKAYIGKRYHARKFIPFLQDFSNTYLPFDQFKKNIAACLGNDVVGIAISTRPDCVTNQQIDWLKDFKQQHHIDIVIELGLQSANAHSLQKLNRGHGLADYIDAALRIKSAGLQLCTHMILDLPWDDDLDIIEGAKLLSVVKNDFVKCHSLYIEKGTELAKMIASKEVHLLSLETYLHRAKLFLGYLDPKIALQRIIGRAPKRDSILTNWNTSWWKIRDRLVDEMTEVGLKQGDLLKIDREKLSDCMK</sequence>
<dbReference type="InterPro" id="IPR005911">
    <property type="entry name" value="YhcC-like"/>
</dbReference>
<dbReference type="GO" id="GO:0046872">
    <property type="term" value="F:metal ion binding"/>
    <property type="evidence" value="ECO:0007669"/>
    <property type="project" value="UniProtKB-KW"/>
</dbReference>
<dbReference type="SFLD" id="SFLDG01091">
    <property type="entry name" value="uncharacterized_CHP01210-like"/>
    <property type="match status" value="1"/>
</dbReference>
<dbReference type="InterPro" id="IPR058240">
    <property type="entry name" value="rSAM_sf"/>
</dbReference>
<evidence type="ECO:0000256" key="5">
    <source>
        <dbReference type="ARBA" id="ARBA00023004"/>
    </source>
</evidence>
<dbReference type="InterPro" id="IPR006638">
    <property type="entry name" value="Elp3/MiaA/NifB-like_rSAM"/>
</dbReference>
<evidence type="ECO:0000256" key="4">
    <source>
        <dbReference type="ARBA" id="ARBA00022723"/>
    </source>
</evidence>
<dbReference type="AlphaFoldDB" id="E6MFP3"/>
<dbReference type="Pfam" id="PF04055">
    <property type="entry name" value="Radical_SAM"/>
    <property type="match status" value="1"/>
</dbReference>
<dbReference type="SFLD" id="SFLDG01086">
    <property type="entry name" value="elongater_protein-like"/>
    <property type="match status" value="1"/>
</dbReference>